<dbReference type="OrthoDB" id="437299at2759"/>
<evidence type="ECO:0000256" key="1">
    <source>
        <dbReference type="SAM" id="Phobius"/>
    </source>
</evidence>
<keyword evidence="1" id="KW-0812">Transmembrane</keyword>
<keyword evidence="1" id="KW-1133">Transmembrane helix</keyword>
<reference evidence="3 4" key="2">
    <citation type="submission" date="2024-05" db="EMBL/GenBank/DDBJ databases">
        <authorList>
            <person name="Chen Y."/>
            <person name="Shah S."/>
            <person name="Dougan E. K."/>
            <person name="Thang M."/>
            <person name="Chan C."/>
        </authorList>
    </citation>
    <scope>NUCLEOTIDE SEQUENCE [LARGE SCALE GENOMIC DNA]</scope>
</reference>
<evidence type="ECO:0000313" key="4">
    <source>
        <dbReference type="Proteomes" id="UP001152797"/>
    </source>
</evidence>
<dbReference type="EMBL" id="CAMXCT030002024">
    <property type="protein sequence ID" value="CAL4782330.1"/>
    <property type="molecule type" value="Genomic_DNA"/>
</dbReference>
<dbReference type="AlphaFoldDB" id="A0A9P1CQA4"/>
<sequence>MEFIQGWVVRSIATKVGSLLALTATLFVVWYTNDNPGATVVGWTWTVAETALALVMAAILMRFFIALVAAAWVGVTTTLQELEVQQIELTQARQLLRDVGDVARNAATVQREAMGLAREQARLGEDTLRLRREVQDCQTQLRAERENVRSIEESPGVKATHRYIPLYLRPLGCPAPAKAFATSFTERALAGVERAVAFRTQMEEVRVPLQATNTQCTHSMRREIGLTSSFLNMFNAGQVQSFKRPWLLSCGTSRVIGNTTEFGSCNVAADSGQPPWEGAAAAAYAHHKETYLATAQTCERQGILFLPMVVETTGNWDARAYKVLRHIAQGVASRTGTDHATTLSTLLQEASVVARGFRARAA</sequence>
<dbReference type="EMBL" id="CAMXCT020002024">
    <property type="protein sequence ID" value="CAL1148393.1"/>
    <property type="molecule type" value="Genomic_DNA"/>
</dbReference>
<keyword evidence="4" id="KW-1185">Reference proteome</keyword>
<gene>
    <name evidence="2" type="ORF">C1SCF055_LOCUS21625</name>
</gene>
<evidence type="ECO:0000313" key="3">
    <source>
        <dbReference type="EMBL" id="CAL4782330.1"/>
    </source>
</evidence>
<comment type="caution">
    <text evidence="2">The sequence shown here is derived from an EMBL/GenBank/DDBJ whole genome shotgun (WGS) entry which is preliminary data.</text>
</comment>
<evidence type="ECO:0000313" key="2">
    <source>
        <dbReference type="EMBL" id="CAI3995018.1"/>
    </source>
</evidence>
<reference evidence="2" key="1">
    <citation type="submission" date="2022-10" db="EMBL/GenBank/DDBJ databases">
        <authorList>
            <person name="Chen Y."/>
            <person name="Dougan E. K."/>
            <person name="Chan C."/>
            <person name="Rhodes N."/>
            <person name="Thang M."/>
        </authorList>
    </citation>
    <scope>NUCLEOTIDE SEQUENCE</scope>
</reference>
<organism evidence="2">
    <name type="scientific">Cladocopium goreaui</name>
    <dbReference type="NCBI Taxonomy" id="2562237"/>
    <lineage>
        <taxon>Eukaryota</taxon>
        <taxon>Sar</taxon>
        <taxon>Alveolata</taxon>
        <taxon>Dinophyceae</taxon>
        <taxon>Suessiales</taxon>
        <taxon>Symbiodiniaceae</taxon>
        <taxon>Cladocopium</taxon>
    </lineage>
</organism>
<dbReference type="EMBL" id="CAMXCT010002024">
    <property type="protein sequence ID" value="CAI3995018.1"/>
    <property type="molecule type" value="Genomic_DNA"/>
</dbReference>
<feature type="transmembrane region" description="Helical" evidence="1">
    <location>
        <begin position="51"/>
        <end position="75"/>
    </location>
</feature>
<accession>A0A9P1CQA4</accession>
<name>A0A9P1CQA4_9DINO</name>
<protein>
    <submittedName>
        <fullName evidence="2">Uncharacterized protein</fullName>
    </submittedName>
</protein>
<keyword evidence="1" id="KW-0472">Membrane</keyword>
<dbReference type="Proteomes" id="UP001152797">
    <property type="component" value="Unassembled WGS sequence"/>
</dbReference>
<proteinExistence type="predicted"/>
<feature type="transmembrane region" description="Helical" evidence="1">
    <location>
        <begin position="12"/>
        <end position="31"/>
    </location>
</feature>